<name>A0A521CR65_9SPHI</name>
<evidence type="ECO:0000313" key="2">
    <source>
        <dbReference type="Proteomes" id="UP000320300"/>
    </source>
</evidence>
<protein>
    <submittedName>
        <fullName evidence="1">Uncharacterized protein</fullName>
    </submittedName>
</protein>
<gene>
    <name evidence="1" type="ORF">SAMN06265348_104148</name>
</gene>
<reference evidence="1 2" key="1">
    <citation type="submission" date="2017-05" db="EMBL/GenBank/DDBJ databases">
        <authorList>
            <person name="Varghese N."/>
            <person name="Submissions S."/>
        </authorList>
    </citation>
    <scope>NUCLEOTIDE SEQUENCE [LARGE SCALE GENOMIC DNA]</scope>
    <source>
        <strain evidence="1 2">DSM 19036</strain>
    </source>
</reference>
<accession>A0A521CR65</accession>
<sequence length="157" mass="17776">MKNLIFKGFLIAHLCTVLLGSGLIKITNKSFEAALCRYTLWTGGGFGYSFFSPNVGNQTVIKTYTLTARQQLKIDAFGTGRNMFDSRFSSAIHTFRNQKAYELMSRVVVSYISTKYPHQGPVFISVGEYKPESMEQYRAGTKSGKFYEVYNGTYTYN</sequence>
<evidence type="ECO:0000313" key="1">
    <source>
        <dbReference type="EMBL" id="SMO61969.1"/>
    </source>
</evidence>
<dbReference type="Proteomes" id="UP000320300">
    <property type="component" value="Unassembled WGS sequence"/>
</dbReference>
<dbReference type="RefSeq" id="WP_142527854.1">
    <property type="nucleotide sequence ID" value="NZ_CBCSJO010000001.1"/>
</dbReference>
<proteinExistence type="predicted"/>
<dbReference type="OrthoDB" id="759685at2"/>
<dbReference type="EMBL" id="FXTN01000004">
    <property type="protein sequence ID" value="SMO61969.1"/>
    <property type="molecule type" value="Genomic_DNA"/>
</dbReference>
<organism evidence="1 2">
    <name type="scientific">Pedobacter westerhofensis</name>
    <dbReference type="NCBI Taxonomy" id="425512"/>
    <lineage>
        <taxon>Bacteria</taxon>
        <taxon>Pseudomonadati</taxon>
        <taxon>Bacteroidota</taxon>
        <taxon>Sphingobacteriia</taxon>
        <taxon>Sphingobacteriales</taxon>
        <taxon>Sphingobacteriaceae</taxon>
        <taxon>Pedobacter</taxon>
    </lineage>
</organism>
<dbReference type="AlphaFoldDB" id="A0A521CR65"/>
<keyword evidence="2" id="KW-1185">Reference proteome</keyword>